<dbReference type="PANTHER" id="PTHR10334">
    <property type="entry name" value="CYSTEINE-RICH SECRETORY PROTEIN-RELATED"/>
    <property type="match status" value="1"/>
</dbReference>
<proteinExistence type="predicted"/>
<feature type="signal peptide" evidence="1">
    <location>
        <begin position="1"/>
        <end position="18"/>
    </location>
</feature>
<keyword evidence="4" id="KW-1185">Reference proteome</keyword>
<name>A0A9P1ILG6_9PELO</name>
<dbReference type="Gene3D" id="3.40.33.10">
    <property type="entry name" value="CAP"/>
    <property type="match status" value="1"/>
</dbReference>
<dbReference type="InterPro" id="IPR001283">
    <property type="entry name" value="CRISP-related"/>
</dbReference>
<evidence type="ECO:0000313" key="3">
    <source>
        <dbReference type="EMBL" id="CAI5447584.1"/>
    </source>
</evidence>
<accession>A0A9P1ILG6</accession>
<gene>
    <name evidence="3" type="ORF">CAMP_LOCUS10221</name>
</gene>
<dbReference type="SUPFAM" id="SSF55797">
    <property type="entry name" value="PR-1-like"/>
    <property type="match status" value="1"/>
</dbReference>
<dbReference type="Pfam" id="PF00188">
    <property type="entry name" value="CAP"/>
    <property type="match status" value="1"/>
</dbReference>
<dbReference type="PRINTS" id="PR00837">
    <property type="entry name" value="V5TPXLIKE"/>
</dbReference>
<dbReference type="AlphaFoldDB" id="A0A9P1ILG6"/>
<protein>
    <recommendedName>
        <fullName evidence="2">SCP domain-containing protein</fullName>
    </recommendedName>
</protein>
<sequence length="188" mass="20433">MHLKVLFLCVSLLPVISAVFTQAGIRALVDGHNAFRSQIAKGQYYQKNGRFPTAANMRKMVWDAGIAAGAQRFANTRPTWHDGNRGPVGENLYWMWDMGPTSSDSHAPRAIKMWGDEFKTIGMVGIRTGSGVGANGHATQMAWAKSYRLGCGVSNWRDGKIYQNLCSGAPASQCPAGTRPERQSGLCA</sequence>
<dbReference type="InterPro" id="IPR035940">
    <property type="entry name" value="CAP_sf"/>
</dbReference>
<evidence type="ECO:0000313" key="4">
    <source>
        <dbReference type="Proteomes" id="UP001152747"/>
    </source>
</evidence>
<evidence type="ECO:0000256" key="1">
    <source>
        <dbReference type="SAM" id="SignalP"/>
    </source>
</evidence>
<feature type="chain" id="PRO_5040444848" description="SCP domain-containing protein" evidence="1">
    <location>
        <begin position="19"/>
        <end position="188"/>
    </location>
</feature>
<organism evidence="3 4">
    <name type="scientific">Caenorhabditis angaria</name>
    <dbReference type="NCBI Taxonomy" id="860376"/>
    <lineage>
        <taxon>Eukaryota</taxon>
        <taxon>Metazoa</taxon>
        <taxon>Ecdysozoa</taxon>
        <taxon>Nematoda</taxon>
        <taxon>Chromadorea</taxon>
        <taxon>Rhabditida</taxon>
        <taxon>Rhabditina</taxon>
        <taxon>Rhabditomorpha</taxon>
        <taxon>Rhabditoidea</taxon>
        <taxon>Rhabditidae</taxon>
        <taxon>Peloderinae</taxon>
        <taxon>Caenorhabditis</taxon>
    </lineage>
</organism>
<comment type="caution">
    <text evidence="3">The sequence shown here is derived from an EMBL/GenBank/DDBJ whole genome shotgun (WGS) entry which is preliminary data.</text>
</comment>
<dbReference type="InterPro" id="IPR014044">
    <property type="entry name" value="CAP_dom"/>
</dbReference>
<evidence type="ECO:0000259" key="2">
    <source>
        <dbReference type="SMART" id="SM00198"/>
    </source>
</evidence>
<keyword evidence="1" id="KW-0732">Signal</keyword>
<reference evidence="3" key="1">
    <citation type="submission" date="2022-11" db="EMBL/GenBank/DDBJ databases">
        <authorList>
            <person name="Kikuchi T."/>
        </authorList>
    </citation>
    <scope>NUCLEOTIDE SEQUENCE</scope>
    <source>
        <strain evidence="3">PS1010</strain>
    </source>
</reference>
<dbReference type="InterPro" id="IPR002413">
    <property type="entry name" value="V5_allergen-like"/>
</dbReference>
<dbReference type="PRINTS" id="PR00838">
    <property type="entry name" value="V5ALLERGEN"/>
</dbReference>
<dbReference type="CDD" id="cd05380">
    <property type="entry name" value="CAP_euk"/>
    <property type="match status" value="1"/>
</dbReference>
<feature type="domain" description="SCP" evidence="2">
    <location>
        <begin position="23"/>
        <end position="164"/>
    </location>
</feature>
<dbReference type="Proteomes" id="UP001152747">
    <property type="component" value="Unassembled WGS sequence"/>
</dbReference>
<dbReference type="SMART" id="SM00198">
    <property type="entry name" value="SCP"/>
    <property type="match status" value="1"/>
</dbReference>
<dbReference type="EMBL" id="CANHGI010000004">
    <property type="protein sequence ID" value="CAI5447584.1"/>
    <property type="molecule type" value="Genomic_DNA"/>
</dbReference>
<dbReference type="OrthoDB" id="5876828at2759"/>